<accession>A0ABR3K120</accession>
<keyword evidence="3" id="KW-1185">Reference proteome</keyword>
<protein>
    <submittedName>
        <fullName evidence="2">Uncharacterized protein</fullName>
    </submittedName>
</protein>
<comment type="caution">
    <text evidence="2">The sequence shown here is derived from an EMBL/GenBank/DDBJ whole genome shotgun (WGS) entry which is preliminary data.</text>
</comment>
<organism evidence="2 3">
    <name type="scientific">Hohenbuehelia grisea</name>
    <dbReference type="NCBI Taxonomy" id="104357"/>
    <lineage>
        <taxon>Eukaryota</taxon>
        <taxon>Fungi</taxon>
        <taxon>Dikarya</taxon>
        <taxon>Basidiomycota</taxon>
        <taxon>Agaricomycotina</taxon>
        <taxon>Agaricomycetes</taxon>
        <taxon>Agaricomycetidae</taxon>
        <taxon>Agaricales</taxon>
        <taxon>Pleurotineae</taxon>
        <taxon>Pleurotaceae</taxon>
        <taxon>Hohenbuehelia</taxon>
    </lineage>
</organism>
<feature type="compositionally biased region" description="Basic residues" evidence="1">
    <location>
        <begin position="1"/>
        <end position="11"/>
    </location>
</feature>
<dbReference type="Proteomes" id="UP001556367">
    <property type="component" value="Unassembled WGS sequence"/>
</dbReference>
<dbReference type="EMBL" id="JASNQZ010000001">
    <property type="protein sequence ID" value="KAL0961001.1"/>
    <property type="molecule type" value="Genomic_DNA"/>
</dbReference>
<evidence type="ECO:0000256" key="1">
    <source>
        <dbReference type="SAM" id="MobiDB-lite"/>
    </source>
</evidence>
<feature type="compositionally biased region" description="Polar residues" evidence="1">
    <location>
        <begin position="222"/>
        <end position="240"/>
    </location>
</feature>
<evidence type="ECO:0000313" key="2">
    <source>
        <dbReference type="EMBL" id="KAL0961001.1"/>
    </source>
</evidence>
<proteinExistence type="predicted"/>
<name>A0ABR3K120_9AGAR</name>
<gene>
    <name evidence="2" type="ORF">HGRIS_005994</name>
</gene>
<feature type="region of interest" description="Disordered" evidence="1">
    <location>
        <begin position="135"/>
        <end position="258"/>
    </location>
</feature>
<feature type="compositionally biased region" description="Basic residues" evidence="1">
    <location>
        <begin position="137"/>
        <end position="146"/>
    </location>
</feature>
<feature type="compositionally biased region" description="Basic and acidic residues" evidence="1">
    <location>
        <begin position="174"/>
        <end position="188"/>
    </location>
</feature>
<reference evidence="3" key="1">
    <citation type="submission" date="2024-06" db="EMBL/GenBank/DDBJ databases">
        <title>Multi-omics analyses provide insights into the biosynthesis of the anticancer antibiotic pleurotin in Hohenbuehelia grisea.</title>
        <authorList>
            <person name="Weaver J.A."/>
            <person name="Alberti F."/>
        </authorList>
    </citation>
    <scope>NUCLEOTIDE SEQUENCE [LARGE SCALE GENOMIC DNA]</scope>
    <source>
        <strain evidence="3">T-177</strain>
    </source>
</reference>
<feature type="region of interest" description="Disordered" evidence="1">
    <location>
        <begin position="1"/>
        <end position="72"/>
    </location>
</feature>
<evidence type="ECO:0000313" key="3">
    <source>
        <dbReference type="Proteomes" id="UP001556367"/>
    </source>
</evidence>
<sequence>MPHLNFHRRDKQRSLPPSAFMAGSVTKPIPIMPTPLGSPSNAGLALGGRYPGPPGSSLDSSRSMPGPPASLHDHEVAPYQVVAPSVSASSSSHRPVPQQVVDYAYRDAPTPEVHRAMPLPEAQAAPPAHVIRDAGHAHRHHHHHHHDDHNPSQSSHHDRPRPRAPRRRSSSVPHYRDLHAHHAHDAHSHSHSRALHRDRSPAMPTRHARSSSASPPQVHFRSASSSPVERTHYDTGTPSHAHSGYDYESRSGYGTRQVSSHVRGVPPVVARDVQAGAPPELRSIPQNIPEAVQQVKDLFRYSKCTGRKKALCVRFLRVHES</sequence>
<feature type="compositionally biased region" description="Basic residues" evidence="1">
    <location>
        <begin position="158"/>
        <end position="169"/>
    </location>
</feature>